<evidence type="ECO:0000313" key="3">
    <source>
        <dbReference type="Proteomes" id="UP000030762"/>
    </source>
</evidence>
<keyword evidence="3" id="KW-1185">Reference proteome</keyword>
<dbReference type="RefSeq" id="XP_008604600.1">
    <property type="nucleotide sequence ID" value="XM_008606378.1"/>
</dbReference>
<feature type="region of interest" description="Disordered" evidence="1">
    <location>
        <begin position="72"/>
        <end position="106"/>
    </location>
</feature>
<name>T0R6F6_SAPDV</name>
<sequence>MSPTKPCPPAMSPTKPMTPTTKTPQKALDRSVRTRSQFHITFPSKAFLDLETPEPVARTGWGSPNAIPYRPLGKPDLHMKLSPNLRSPHVLNESQHTPTKSAELRAEASTHYKLDFSKEKGDCYALPQYSPSHIIHLQCPHRSTHDPSFAMLTQAIHEGTARRCCVKYGASVFSHAIVPKTPSDVERTTSQGEAMPYLPYTTRKPQVPSVPQLPSFLEFRAKTESEAHTLTKSHAMSASQAMLENTTLSKASGTSLSLPNEPPRRSTYVADLAQSLDSLVPTTSGLGASASKSSLNSFVALHLLGRDHNNTGSNPIPTHGNNDNRSPHGVERLQDIVRARERTKQVFSQQLLVLLRALANDRWQNFCLKFTHFKLQRDLPGDLFAMRERAEADRQDRIHVAVEDSTWFTGYLSLVLKFTPTGSSPAPALLFLANSIRDSVNQGHEFQPGLLLGLVLCLYEDELEADATQTALKFLRSAAGVPLGDWERFFESANLPPPIEVVNQRRVDSQGKGKHMRMKNLVKTAGMMSHLKSPVTSED</sequence>
<dbReference type="VEuPathDB" id="FungiDB:SDRG_00875"/>
<evidence type="ECO:0000256" key="1">
    <source>
        <dbReference type="SAM" id="MobiDB-lite"/>
    </source>
</evidence>
<evidence type="ECO:0000313" key="2">
    <source>
        <dbReference type="EMBL" id="EQC42030.1"/>
    </source>
</evidence>
<feature type="region of interest" description="Disordered" evidence="1">
    <location>
        <begin position="309"/>
        <end position="328"/>
    </location>
</feature>
<feature type="compositionally biased region" description="Pro residues" evidence="1">
    <location>
        <begin position="1"/>
        <end position="11"/>
    </location>
</feature>
<organism evidence="2 3">
    <name type="scientific">Saprolegnia diclina (strain VS20)</name>
    <dbReference type="NCBI Taxonomy" id="1156394"/>
    <lineage>
        <taxon>Eukaryota</taxon>
        <taxon>Sar</taxon>
        <taxon>Stramenopiles</taxon>
        <taxon>Oomycota</taxon>
        <taxon>Saprolegniomycetes</taxon>
        <taxon>Saprolegniales</taxon>
        <taxon>Saprolegniaceae</taxon>
        <taxon>Saprolegnia</taxon>
    </lineage>
</organism>
<dbReference type="Proteomes" id="UP000030762">
    <property type="component" value="Unassembled WGS sequence"/>
</dbReference>
<gene>
    <name evidence="2" type="ORF">SDRG_00875</name>
</gene>
<protein>
    <submittedName>
        <fullName evidence="2">Uncharacterized protein</fullName>
    </submittedName>
</protein>
<dbReference type="InParanoid" id="T0R6F6"/>
<dbReference type="OrthoDB" id="79485at2759"/>
<feature type="compositionally biased region" description="Low complexity" evidence="1">
    <location>
        <begin position="12"/>
        <end position="24"/>
    </location>
</feature>
<accession>T0R6F6</accession>
<dbReference type="eggNOG" id="ENOG502SAP7">
    <property type="taxonomic scope" value="Eukaryota"/>
</dbReference>
<dbReference type="EMBL" id="JH767133">
    <property type="protein sequence ID" value="EQC42030.1"/>
    <property type="molecule type" value="Genomic_DNA"/>
</dbReference>
<feature type="region of interest" description="Disordered" evidence="1">
    <location>
        <begin position="1"/>
        <end position="34"/>
    </location>
</feature>
<dbReference type="OMA" id="HINHEEW"/>
<proteinExistence type="predicted"/>
<feature type="compositionally biased region" description="Polar residues" evidence="1">
    <location>
        <begin position="310"/>
        <end position="324"/>
    </location>
</feature>
<dbReference type="AlphaFoldDB" id="T0R6F6"/>
<dbReference type="GeneID" id="19941602"/>
<reference evidence="2 3" key="1">
    <citation type="submission" date="2012-04" db="EMBL/GenBank/DDBJ databases">
        <title>The Genome Sequence of Saprolegnia declina VS20.</title>
        <authorList>
            <consortium name="The Broad Institute Genome Sequencing Platform"/>
            <person name="Russ C."/>
            <person name="Nusbaum C."/>
            <person name="Tyler B."/>
            <person name="van West P."/>
            <person name="Dieguez-Uribeondo J."/>
            <person name="de Bruijn I."/>
            <person name="Tripathy S."/>
            <person name="Jiang R."/>
            <person name="Young S.K."/>
            <person name="Zeng Q."/>
            <person name="Gargeya S."/>
            <person name="Fitzgerald M."/>
            <person name="Haas B."/>
            <person name="Abouelleil A."/>
            <person name="Alvarado L."/>
            <person name="Arachchi H.M."/>
            <person name="Berlin A."/>
            <person name="Chapman S.B."/>
            <person name="Goldberg J."/>
            <person name="Griggs A."/>
            <person name="Gujja S."/>
            <person name="Hansen M."/>
            <person name="Howarth C."/>
            <person name="Imamovic A."/>
            <person name="Larimer J."/>
            <person name="McCowen C."/>
            <person name="Montmayeur A."/>
            <person name="Murphy C."/>
            <person name="Neiman D."/>
            <person name="Pearson M."/>
            <person name="Priest M."/>
            <person name="Roberts A."/>
            <person name="Saif S."/>
            <person name="Shea T."/>
            <person name="Sisk P."/>
            <person name="Sykes S."/>
            <person name="Wortman J."/>
            <person name="Nusbaum C."/>
            <person name="Birren B."/>
        </authorList>
    </citation>
    <scope>NUCLEOTIDE SEQUENCE [LARGE SCALE GENOMIC DNA]</scope>
    <source>
        <strain evidence="2 3">VS20</strain>
    </source>
</reference>